<dbReference type="AlphaFoldDB" id="A0A7C8I3A0"/>
<dbReference type="PANTHER" id="PTHR46771">
    <property type="entry name" value="DETERIN"/>
    <property type="match status" value="1"/>
</dbReference>
<dbReference type="PANTHER" id="PTHR46771:SF5">
    <property type="entry name" value="DETERIN"/>
    <property type="match status" value="1"/>
</dbReference>
<dbReference type="GO" id="GO:0046872">
    <property type="term" value="F:metal ion binding"/>
    <property type="evidence" value="ECO:0007669"/>
    <property type="project" value="UniProtKB-KW"/>
</dbReference>
<dbReference type="PROSITE" id="PS50143">
    <property type="entry name" value="BIR_REPEAT_2"/>
    <property type="match status" value="2"/>
</dbReference>
<dbReference type="EMBL" id="JAADJZ010000025">
    <property type="protein sequence ID" value="KAF2866871.1"/>
    <property type="molecule type" value="Genomic_DNA"/>
</dbReference>
<gene>
    <name evidence="4" type="ORF">BDV95DRAFT_611167</name>
</gene>
<proteinExistence type="predicted"/>
<dbReference type="InterPro" id="IPR001370">
    <property type="entry name" value="BIR_rpt"/>
</dbReference>
<evidence type="ECO:0000313" key="5">
    <source>
        <dbReference type="Proteomes" id="UP000481861"/>
    </source>
</evidence>
<dbReference type="Pfam" id="PF00653">
    <property type="entry name" value="BIR"/>
    <property type="match status" value="2"/>
</dbReference>
<feature type="compositionally biased region" description="Basic residues" evidence="3">
    <location>
        <begin position="304"/>
        <end position="313"/>
    </location>
</feature>
<feature type="compositionally biased region" description="Basic residues" evidence="3">
    <location>
        <begin position="222"/>
        <end position="235"/>
    </location>
</feature>
<protein>
    <recommendedName>
        <fullName evidence="6">Inhibitor of apoptosis repeat-containing protein</fullName>
    </recommendedName>
</protein>
<keyword evidence="1" id="KW-0479">Metal-binding</keyword>
<dbReference type="Gene3D" id="1.10.1170.10">
    <property type="entry name" value="Inhibitor Of Apoptosis Protein (2mihbC-IAP-1), Chain A"/>
    <property type="match status" value="2"/>
</dbReference>
<feature type="region of interest" description="Disordered" evidence="3">
    <location>
        <begin position="396"/>
        <end position="415"/>
    </location>
</feature>
<evidence type="ECO:0000256" key="2">
    <source>
        <dbReference type="ARBA" id="ARBA00022833"/>
    </source>
</evidence>
<organism evidence="4 5">
    <name type="scientific">Massariosphaeria phaeospora</name>
    <dbReference type="NCBI Taxonomy" id="100035"/>
    <lineage>
        <taxon>Eukaryota</taxon>
        <taxon>Fungi</taxon>
        <taxon>Dikarya</taxon>
        <taxon>Ascomycota</taxon>
        <taxon>Pezizomycotina</taxon>
        <taxon>Dothideomycetes</taxon>
        <taxon>Pleosporomycetidae</taxon>
        <taxon>Pleosporales</taxon>
        <taxon>Pleosporales incertae sedis</taxon>
        <taxon>Massariosphaeria</taxon>
    </lineage>
</organism>
<sequence>MDPAYASYEARLETFLAPKTKGRRPSARSKKTTAWPLTSPSPTDLAYAGFVFKPTTASPDNVQCSYCACQLDGWEASDVPAFEHLTHAPDCGYALNVCIRIRNGDPGRTEDDPMSERMLKARYETFGDAWPLDAAAGFPGVEQLINAGWCYDPSTENAKFDGVTCPYCSLSLDEWAAGDDPMEEHHKRSADCLFFSLRELYNPQPKPAKGRKRASSRTSTASRKKAPAKVKKTKKTATTDVDTEKPLPAPPAESPARSAVPSPAQSLLQSPTHSPTQSTPRSPLQPPALSPSVSSVIEVIAPPPKKRGRKPSKRTSAVSNASATRSTRGKKRTSDSMDIEPSALPTSSRKPTSDMMDIEPTALPTSSRKRTSDMMDLEPSTLPASSPKRLCFTDMSLSTPDAESTPRTPPRPRTADDSAIAWMPIKMEQFFHQDLDTLGAISDIIIDSGLDKENMDAMMASDPEDLAEAVKAALTGAEKMMTVEEWVLYNARRGEEKLRAECERHIAAFEMEGKRALATLDMIPTA</sequence>
<feature type="region of interest" description="Disordered" evidence="3">
    <location>
        <begin position="203"/>
        <end position="388"/>
    </location>
</feature>
<evidence type="ECO:0000256" key="3">
    <source>
        <dbReference type="SAM" id="MobiDB-lite"/>
    </source>
</evidence>
<dbReference type="SMART" id="SM00238">
    <property type="entry name" value="BIR"/>
    <property type="match status" value="2"/>
</dbReference>
<reference evidence="4 5" key="1">
    <citation type="submission" date="2020-01" db="EMBL/GenBank/DDBJ databases">
        <authorList>
            <consortium name="DOE Joint Genome Institute"/>
            <person name="Haridas S."/>
            <person name="Albert R."/>
            <person name="Binder M."/>
            <person name="Bloem J."/>
            <person name="Labutti K."/>
            <person name="Salamov A."/>
            <person name="Andreopoulos B."/>
            <person name="Baker S.E."/>
            <person name="Barry K."/>
            <person name="Bills G."/>
            <person name="Bluhm B.H."/>
            <person name="Cannon C."/>
            <person name="Castanera R."/>
            <person name="Culley D.E."/>
            <person name="Daum C."/>
            <person name="Ezra D."/>
            <person name="Gonzalez J.B."/>
            <person name="Henrissat B."/>
            <person name="Kuo A."/>
            <person name="Liang C."/>
            <person name="Lipzen A."/>
            <person name="Lutzoni F."/>
            <person name="Magnuson J."/>
            <person name="Mondo S."/>
            <person name="Nolan M."/>
            <person name="Ohm R."/>
            <person name="Pangilinan J."/>
            <person name="Park H.-J.H."/>
            <person name="Ramirez L."/>
            <person name="Alfaro M."/>
            <person name="Sun H."/>
            <person name="Tritt A."/>
            <person name="Yoshinaga Y."/>
            <person name="Zwiers L.-H.L."/>
            <person name="Turgeon B.G."/>
            <person name="Goodwin S.B."/>
            <person name="Spatafora J.W."/>
            <person name="Crous P.W."/>
            <person name="Grigoriev I.V."/>
        </authorList>
    </citation>
    <scope>NUCLEOTIDE SEQUENCE [LARGE SCALE GENOMIC DNA]</scope>
    <source>
        <strain evidence="4 5">CBS 611.86</strain>
    </source>
</reference>
<feature type="compositionally biased region" description="Polar residues" evidence="3">
    <location>
        <begin position="315"/>
        <end position="326"/>
    </location>
</feature>
<feature type="compositionally biased region" description="Polar residues" evidence="3">
    <location>
        <begin position="267"/>
        <end position="282"/>
    </location>
</feature>
<keyword evidence="5" id="KW-1185">Reference proteome</keyword>
<evidence type="ECO:0000256" key="1">
    <source>
        <dbReference type="ARBA" id="ARBA00022723"/>
    </source>
</evidence>
<dbReference type="InterPro" id="IPR051190">
    <property type="entry name" value="Baculoviral_IAP"/>
</dbReference>
<feature type="compositionally biased region" description="Low complexity" evidence="3">
    <location>
        <begin position="254"/>
        <end position="266"/>
    </location>
</feature>
<accession>A0A7C8I3A0</accession>
<evidence type="ECO:0008006" key="6">
    <source>
        <dbReference type="Google" id="ProtNLM"/>
    </source>
</evidence>
<dbReference type="OrthoDB" id="2196114at2759"/>
<evidence type="ECO:0000313" key="4">
    <source>
        <dbReference type="EMBL" id="KAF2866871.1"/>
    </source>
</evidence>
<comment type="caution">
    <text evidence="4">The sequence shown here is derived from an EMBL/GenBank/DDBJ whole genome shotgun (WGS) entry which is preliminary data.</text>
</comment>
<keyword evidence="2" id="KW-0862">Zinc</keyword>
<dbReference type="SUPFAM" id="SSF57924">
    <property type="entry name" value="Inhibitor of apoptosis (IAP) repeat"/>
    <property type="match status" value="2"/>
</dbReference>
<dbReference type="CDD" id="cd00022">
    <property type="entry name" value="BIR"/>
    <property type="match status" value="2"/>
</dbReference>
<name>A0A7C8I3A0_9PLEO</name>
<dbReference type="Proteomes" id="UP000481861">
    <property type="component" value="Unassembled WGS sequence"/>
</dbReference>